<evidence type="ECO:0000313" key="3">
    <source>
        <dbReference type="Proteomes" id="UP000266841"/>
    </source>
</evidence>
<evidence type="ECO:0000313" key="2">
    <source>
        <dbReference type="EMBL" id="EJK68102.1"/>
    </source>
</evidence>
<dbReference type="Proteomes" id="UP000266841">
    <property type="component" value="Unassembled WGS sequence"/>
</dbReference>
<comment type="caution">
    <text evidence="2">The sequence shown here is derived from an EMBL/GenBank/DDBJ whole genome shotgun (WGS) entry which is preliminary data.</text>
</comment>
<feature type="compositionally biased region" description="Basic residues" evidence="1">
    <location>
        <begin position="93"/>
        <end position="105"/>
    </location>
</feature>
<sequence length="119" mass="13251">RPGGRGEEEGARAERGDRRAPEEEEGGDRVGEAGEPVRQAHEGRELADEPPPRGRAGERLRGGGRLPRHEEAEDTLRGNGAEQHPGRVVDQRRVRRAPRRDRGGRRSSLQRQRGGEEED</sequence>
<evidence type="ECO:0000256" key="1">
    <source>
        <dbReference type="SAM" id="MobiDB-lite"/>
    </source>
</evidence>
<dbReference type="AlphaFoldDB" id="K0TC90"/>
<reference evidence="2 3" key="1">
    <citation type="journal article" date="2012" name="Genome Biol.">
        <title>Genome and low-iron response of an oceanic diatom adapted to chronic iron limitation.</title>
        <authorList>
            <person name="Lommer M."/>
            <person name="Specht M."/>
            <person name="Roy A.S."/>
            <person name="Kraemer L."/>
            <person name="Andreson R."/>
            <person name="Gutowska M.A."/>
            <person name="Wolf J."/>
            <person name="Bergner S.V."/>
            <person name="Schilhabel M.B."/>
            <person name="Klostermeier U.C."/>
            <person name="Beiko R.G."/>
            <person name="Rosenstiel P."/>
            <person name="Hippler M."/>
            <person name="Laroche J."/>
        </authorList>
    </citation>
    <scope>NUCLEOTIDE SEQUENCE [LARGE SCALE GENOMIC DNA]</scope>
    <source>
        <strain evidence="2 3">CCMP1005</strain>
    </source>
</reference>
<name>K0TC90_THAOC</name>
<feature type="compositionally biased region" description="Basic and acidic residues" evidence="1">
    <location>
        <begin position="38"/>
        <end position="76"/>
    </location>
</feature>
<protein>
    <submittedName>
        <fullName evidence="2">Uncharacterized protein</fullName>
    </submittedName>
</protein>
<accession>K0TC90</accession>
<organism evidence="2 3">
    <name type="scientific">Thalassiosira oceanica</name>
    <name type="common">Marine diatom</name>
    <dbReference type="NCBI Taxonomy" id="159749"/>
    <lineage>
        <taxon>Eukaryota</taxon>
        <taxon>Sar</taxon>
        <taxon>Stramenopiles</taxon>
        <taxon>Ochrophyta</taxon>
        <taxon>Bacillariophyta</taxon>
        <taxon>Coscinodiscophyceae</taxon>
        <taxon>Thalassiosirophycidae</taxon>
        <taxon>Thalassiosirales</taxon>
        <taxon>Thalassiosiraceae</taxon>
        <taxon>Thalassiosira</taxon>
    </lineage>
</organism>
<gene>
    <name evidence="2" type="ORF">THAOC_10752</name>
</gene>
<dbReference type="EMBL" id="AGNL01012053">
    <property type="protein sequence ID" value="EJK68102.1"/>
    <property type="molecule type" value="Genomic_DNA"/>
</dbReference>
<feature type="non-terminal residue" evidence="2">
    <location>
        <position position="1"/>
    </location>
</feature>
<proteinExistence type="predicted"/>
<feature type="compositionally biased region" description="Basic and acidic residues" evidence="1">
    <location>
        <begin position="1"/>
        <end position="32"/>
    </location>
</feature>
<keyword evidence="3" id="KW-1185">Reference proteome</keyword>
<feature type="region of interest" description="Disordered" evidence="1">
    <location>
        <begin position="1"/>
        <end position="119"/>
    </location>
</feature>